<evidence type="ECO:0000313" key="3">
    <source>
        <dbReference type="Proteomes" id="UP000196485"/>
    </source>
</evidence>
<gene>
    <name evidence="2" type="ORF">PAQU9191_01754</name>
</gene>
<dbReference type="PROSITE" id="PS50206">
    <property type="entry name" value="RHODANESE_3"/>
    <property type="match status" value="1"/>
</dbReference>
<accession>A0A1Y6KWU8</accession>
<evidence type="ECO:0000259" key="1">
    <source>
        <dbReference type="PROSITE" id="PS50206"/>
    </source>
</evidence>
<proteinExistence type="predicted"/>
<dbReference type="RefSeq" id="WP_087820559.1">
    <property type="nucleotide sequence ID" value="NZ_FYAH01000002.1"/>
</dbReference>
<dbReference type="EMBL" id="FYAH01000002">
    <property type="protein sequence ID" value="SMY16522.1"/>
    <property type="molecule type" value="Genomic_DNA"/>
</dbReference>
<dbReference type="AlphaFoldDB" id="A0A1Y6KWU8"/>
<sequence length="175" mass="20026">MHIFTDRKHIIIDTRSEKEFIEHHIENSVFVGFHGVGFKYWLELLLPDKNIDIEVICDEQSCQKIVSTITGLGYKNVSVMTNAIEAAPLATISSLSNVDQKVLDLRQRDESQTDTDYLPVTEIIQGKPLYSESGYVVHSDRSYRSLIAVSLLKLLGFCKLIYVDKHELEQQKKLK</sequence>
<dbReference type="Pfam" id="PF00581">
    <property type="entry name" value="Rhodanese"/>
    <property type="match status" value="1"/>
</dbReference>
<feature type="domain" description="Rhodanese" evidence="1">
    <location>
        <begin position="5"/>
        <end position="93"/>
    </location>
</feature>
<organism evidence="2 3">
    <name type="scientific">Photobacterium aquimaris</name>
    <dbReference type="NCBI Taxonomy" id="512643"/>
    <lineage>
        <taxon>Bacteria</taxon>
        <taxon>Pseudomonadati</taxon>
        <taxon>Pseudomonadota</taxon>
        <taxon>Gammaproteobacteria</taxon>
        <taxon>Vibrionales</taxon>
        <taxon>Vibrionaceae</taxon>
        <taxon>Photobacterium</taxon>
    </lineage>
</organism>
<dbReference type="Gene3D" id="3.40.250.10">
    <property type="entry name" value="Rhodanese-like domain"/>
    <property type="match status" value="1"/>
</dbReference>
<evidence type="ECO:0000313" key="2">
    <source>
        <dbReference type="EMBL" id="SMY16522.1"/>
    </source>
</evidence>
<dbReference type="CDD" id="cd00158">
    <property type="entry name" value="RHOD"/>
    <property type="match status" value="1"/>
</dbReference>
<dbReference type="SUPFAM" id="SSF52821">
    <property type="entry name" value="Rhodanese/Cell cycle control phosphatase"/>
    <property type="match status" value="1"/>
</dbReference>
<protein>
    <recommendedName>
        <fullName evidence="1">Rhodanese domain-containing protein</fullName>
    </recommendedName>
</protein>
<name>A0A1Y6KWU8_9GAMM</name>
<dbReference type="InterPro" id="IPR036873">
    <property type="entry name" value="Rhodanese-like_dom_sf"/>
</dbReference>
<keyword evidence="3" id="KW-1185">Reference proteome</keyword>
<dbReference type="Proteomes" id="UP000196485">
    <property type="component" value="Unassembled WGS sequence"/>
</dbReference>
<dbReference type="InterPro" id="IPR001763">
    <property type="entry name" value="Rhodanese-like_dom"/>
</dbReference>
<reference evidence="3" key="1">
    <citation type="submission" date="2017-06" db="EMBL/GenBank/DDBJ databases">
        <authorList>
            <person name="Rodrigo-Torres L."/>
            <person name="Arahal R. D."/>
            <person name="Lucena T."/>
        </authorList>
    </citation>
    <scope>NUCLEOTIDE SEQUENCE [LARGE SCALE GENOMIC DNA]</scope>
    <source>
        <strain evidence="3">type strain: CECT 9192</strain>
    </source>
</reference>